<dbReference type="Gene3D" id="3.20.20.70">
    <property type="entry name" value="Aldolase class I"/>
    <property type="match status" value="1"/>
</dbReference>
<protein>
    <recommendedName>
        <fullName evidence="1">PseI/NeuA/B-like domain-containing protein</fullName>
    </recommendedName>
</protein>
<dbReference type="InterPro" id="IPR013132">
    <property type="entry name" value="PseI/NeuA/B-like_N"/>
</dbReference>
<evidence type="ECO:0000259" key="1">
    <source>
        <dbReference type="Pfam" id="PF03102"/>
    </source>
</evidence>
<dbReference type="Pfam" id="PF03102">
    <property type="entry name" value="NeuB"/>
    <property type="match status" value="1"/>
</dbReference>
<dbReference type="GO" id="GO:0016051">
    <property type="term" value="P:carbohydrate biosynthetic process"/>
    <property type="evidence" value="ECO:0007669"/>
    <property type="project" value="InterPro"/>
</dbReference>
<feature type="domain" description="PseI/NeuA/B-like" evidence="1">
    <location>
        <begin position="7"/>
        <end position="168"/>
    </location>
</feature>
<evidence type="ECO:0000313" key="2">
    <source>
        <dbReference type="EMBL" id="SVC79521.1"/>
    </source>
</evidence>
<organism evidence="2">
    <name type="scientific">marine metagenome</name>
    <dbReference type="NCBI Taxonomy" id="408172"/>
    <lineage>
        <taxon>unclassified sequences</taxon>
        <taxon>metagenomes</taxon>
        <taxon>ecological metagenomes</taxon>
    </lineage>
</organism>
<accession>A0A382Q5M0</accession>
<name>A0A382Q5M0_9ZZZZ</name>
<dbReference type="PANTHER" id="PTHR42966">
    <property type="entry name" value="N-ACETYLNEURAMINATE SYNTHASE"/>
    <property type="match status" value="1"/>
</dbReference>
<proteinExistence type="predicted"/>
<dbReference type="InterPro" id="IPR051690">
    <property type="entry name" value="PseI-like"/>
</dbReference>
<dbReference type="AlphaFoldDB" id="A0A382Q5M0"/>
<dbReference type="GO" id="GO:0047444">
    <property type="term" value="F:N-acylneuraminate-9-phosphate synthase activity"/>
    <property type="evidence" value="ECO:0007669"/>
    <property type="project" value="TreeGrafter"/>
</dbReference>
<gene>
    <name evidence="2" type="ORF">METZ01_LOCUS332375</name>
</gene>
<dbReference type="InterPro" id="IPR013785">
    <property type="entry name" value="Aldolase_TIM"/>
</dbReference>
<reference evidence="2" key="1">
    <citation type="submission" date="2018-05" db="EMBL/GenBank/DDBJ databases">
        <authorList>
            <person name="Lanie J.A."/>
            <person name="Ng W.-L."/>
            <person name="Kazmierczak K.M."/>
            <person name="Andrzejewski T.M."/>
            <person name="Davidsen T.M."/>
            <person name="Wayne K.J."/>
            <person name="Tettelin H."/>
            <person name="Glass J.I."/>
            <person name="Rusch D."/>
            <person name="Podicherti R."/>
            <person name="Tsui H.-C.T."/>
            <person name="Winkler M.E."/>
        </authorList>
    </citation>
    <scope>NUCLEOTIDE SEQUENCE</scope>
</reference>
<dbReference type="PANTHER" id="PTHR42966:SF1">
    <property type="entry name" value="SIALIC ACID SYNTHASE"/>
    <property type="match status" value="1"/>
</dbReference>
<feature type="non-terminal residue" evidence="2">
    <location>
        <position position="1"/>
    </location>
</feature>
<dbReference type="SUPFAM" id="SSF51569">
    <property type="entry name" value="Aldolase"/>
    <property type="match status" value="1"/>
</dbReference>
<sequence>MLAKEHIQSAAKAGANLVKFQKRDLTELALDDFLDSPFKKCPSLGRTQREVREILELTKEQIIELREISFQHGLDFSFSVFDLKSLEFALEMDLNVIKIPSHSATNFPLIKALTQTDKPIILSLGGTTWEEKEQIISLLGDTDVVLMHCISSYPTKDEELKLDTINEL</sequence>
<dbReference type="EMBL" id="UINC01111362">
    <property type="protein sequence ID" value="SVC79521.1"/>
    <property type="molecule type" value="Genomic_DNA"/>
</dbReference>
<feature type="non-terminal residue" evidence="2">
    <location>
        <position position="168"/>
    </location>
</feature>